<feature type="compositionally biased region" description="Basic residues" evidence="10">
    <location>
        <begin position="512"/>
        <end position="522"/>
    </location>
</feature>
<dbReference type="InterPro" id="IPR036390">
    <property type="entry name" value="WH_DNA-bd_sf"/>
</dbReference>
<dbReference type="InterPro" id="IPR038599">
    <property type="entry name" value="LAP1C-like_C_sf"/>
</dbReference>
<gene>
    <name evidence="13" type="ORF">C7M84_005778</name>
</gene>
<evidence type="ECO:0000256" key="2">
    <source>
        <dbReference type="ARBA" id="ARBA00004370"/>
    </source>
</evidence>
<dbReference type="GO" id="GO:0005634">
    <property type="term" value="C:nucleus"/>
    <property type="evidence" value="ECO:0007669"/>
    <property type="project" value="UniProtKB-SubCell"/>
</dbReference>
<comment type="similarity">
    <text evidence="3 9">Belongs to the ETS family.</text>
</comment>
<feature type="compositionally biased region" description="Polar residues" evidence="10">
    <location>
        <begin position="25"/>
        <end position="35"/>
    </location>
</feature>
<proteinExistence type="inferred from homology"/>
<evidence type="ECO:0000256" key="3">
    <source>
        <dbReference type="ARBA" id="ARBA00005562"/>
    </source>
</evidence>
<feature type="domain" description="ETS" evidence="12">
    <location>
        <begin position="335"/>
        <end position="415"/>
    </location>
</feature>
<evidence type="ECO:0000256" key="10">
    <source>
        <dbReference type="SAM" id="MobiDB-lite"/>
    </source>
</evidence>
<feature type="region of interest" description="Disordered" evidence="10">
    <location>
        <begin position="451"/>
        <end position="593"/>
    </location>
</feature>
<feature type="region of interest" description="Disordered" evidence="10">
    <location>
        <begin position="1"/>
        <end position="159"/>
    </location>
</feature>
<dbReference type="InterPro" id="IPR000418">
    <property type="entry name" value="Ets_dom"/>
</dbReference>
<keyword evidence="7 11" id="KW-0472">Membrane</keyword>
<dbReference type="Pfam" id="PF00178">
    <property type="entry name" value="Ets"/>
    <property type="match status" value="1"/>
</dbReference>
<feature type="compositionally biased region" description="Basic and acidic residues" evidence="10">
    <location>
        <begin position="1"/>
        <end position="20"/>
    </location>
</feature>
<dbReference type="GO" id="GO:0043565">
    <property type="term" value="F:sequence-specific DNA binding"/>
    <property type="evidence" value="ECO:0007669"/>
    <property type="project" value="InterPro"/>
</dbReference>
<evidence type="ECO:0000256" key="4">
    <source>
        <dbReference type="ARBA" id="ARBA00022692"/>
    </source>
</evidence>
<dbReference type="PANTHER" id="PTHR11849">
    <property type="entry name" value="ETS"/>
    <property type="match status" value="1"/>
</dbReference>
<evidence type="ECO:0000256" key="1">
    <source>
        <dbReference type="ARBA" id="ARBA00004123"/>
    </source>
</evidence>
<dbReference type="PROSITE" id="PS00346">
    <property type="entry name" value="ETS_DOMAIN_2"/>
    <property type="match status" value="1"/>
</dbReference>
<accession>A0A3R7N2R5</accession>
<evidence type="ECO:0000313" key="13">
    <source>
        <dbReference type="EMBL" id="ROT75672.1"/>
    </source>
</evidence>
<dbReference type="Gene3D" id="1.10.10.10">
    <property type="entry name" value="Winged helix-like DNA-binding domain superfamily/Winged helix DNA-binding domain"/>
    <property type="match status" value="1"/>
</dbReference>
<dbReference type="InterPro" id="IPR046328">
    <property type="entry name" value="ETS_fam"/>
</dbReference>
<dbReference type="PROSITE" id="PS50061">
    <property type="entry name" value="ETS_DOMAIN_3"/>
    <property type="match status" value="1"/>
</dbReference>
<dbReference type="InterPro" id="IPR036388">
    <property type="entry name" value="WH-like_DNA-bd_sf"/>
</dbReference>
<dbReference type="PROSITE" id="PS00345">
    <property type="entry name" value="ETS_DOMAIN_1"/>
    <property type="match status" value="1"/>
</dbReference>
<name>A0A3R7N2R5_PENVA</name>
<keyword evidence="6 9" id="KW-0238">DNA-binding</keyword>
<evidence type="ECO:0000256" key="6">
    <source>
        <dbReference type="ARBA" id="ARBA00023125"/>
    </source>
</evidence>
<keyword evidence="5 11" id="KW-1133">Transmembrane helix</keyword>
<keyword evidence="4 11" id="KW-0812">Transmembrane</keyword>
<dbReference type="FunFam" id="1.10.10.10:FF:000039">
    <property type="entry name" value="Friend leukemia integration 1 transcription factor"/>
    <property type="match status" value="1"/>
</dbReference>
<feature type="compositionally biased region" description="Basic and acidic residues" evidence="10">
    <location>
        <begin position="124"/>
        <end position="136"/>
    </location>
</feature>
<evidence type="ECO:0000256" key="8">
    <source>
        <dbReference type="ARBA" id="ARBA00023242"/>
    </source>
</evidence>
<dbReference type="EMBL" id="QCYY01001747">
    <property type="protein sequence ID" value="ROT75672.1"/>
    <property type="molecule type" value="Genomic_DNA"/>
</dbReference>
<feature type="transmembrane region" description="Helical" evidence="11">
    <location>
        <begin position="168"/>
        <end position="186"/>
    </location>
</feature>
<dbReference type="PRINTS" id="PR00454">
    <property type="entry name" value="ETSDOMAIN"/>
</dbReference>
<evidence type="ECO:0000256" key="11">
    <source>
        <dbReference type="SAM" id="Phobius"/>
    </source>
</evidence>
<keyword evidence="14" id="KW-1185">Reference proteome</keyword>
<keyword evidence="8 9" id="KW-0539">Nucleus</keyword>
<comment type="caution">
    <text evidence="13">The sequence shown here is derived from an EMBL/GenBank/DDBJ whole genome shotgun (WGS) entry which is preliminary data.</text>
</comment>
<evidence type="ECO:0000259" key="12">
    <source>
        <dbReference type="PROSITE" id="PS50061"/>
    </source>
</evidence>
<dbReference type="SUPFAM" id="SSF46785">
    <property type="entry name" value="Winged helix' DNA-binding domain"/>
    <property type="match status" value="1"/>
</dbReference>
<evidence type="ECO:0000256" key="5">
    <source>
        <dbReference type="ARBA" id="ARBA00022989"/>
    </source>
</evidence>
<dbReference type="SMART" id="SM00413">
    <property type="entry name" value="ETS"/>
    <property type="match status" value="1"/>
</dbReference>
<feature type="compositionally biased region" description="Basic residues" evidence="10">
    <location>
        <begin position="463"/>
        <end position="493"/>
    </location>
</feature>
<evidence type="ECO:0000313" key="14">
    <source>
        <dbReference type="Proteomes" id="UP000283509"/>
    </source>
</evidence>
<dbReference type="PANTHER" id="PTHR11849:SF304">
    <property type="entry name" value="DNA-BINDING PROTEIN D-ETS-3"/>
    <property type="match status" value="1"/>
</dbReference>
<reference evidence="13 14" key="1">
    <citation type="submission" date="2018-04" db="EMBL/GenBank/DDBJ databases">
        <authorList>
            <person name="Zhang X."/>
            <person name="Yuan J."/>
            <person name="Li F."/>
            <person name="Xiang J."/>
        </authorList>
    </citation>
    <scope>NUCLEOTIDE SEQUENCE [LARGE SCALE GENOMIC DNA]</scope>
    <source>
        <tissue evidence="13">Muscle</tissue>
    </source>
</reference>
<dbReference type="Proteomes" id="UP000283509">
    <property type="component" value="Unassembled WGS sequence"/>
</dbReference>
<dbReference type="AlphaFoldDB" id="A0A3R7N2R5"/>
<organism evidence="13 14">
    <name type="scientific">Penaeus vannamei</name>
    <name type="common">Whiteleg shrimp</name>
    <name type="synonym">Litopenaeus vannamei</name>
    <dbReference type="NCBI Taxonomy" id="6689"/>
    <lineage>
        <taxon>Eukaryota</taxon>
        <taxon>Metazoa</taxon>
        <taxon>Ecdysozoa</taxon>
        <taxon>Arthropoda</taxon>
        <taxon>Crustacea</taxon>
        <taxon>Multicrustacea</taxon>
        <taxon>Malacostraca</taxon>
        <taxon>Eumalacostraca</taxon>
        <taxon>Eucarida</taxon>
        <taxon>Decapoda</taxon>
        <taxon>Dendrobranchiata</taxon>
        <taxon>Penaeoidea</taxon>
        <taxon>Penaeidae</taxon>
        <taxon>Penaeus</taxon>
    </lineage>
</organism>
<comment type="subcellular location">
    <subcellularLocation>
        <location evidence="2">Membrane</location>
    </subcellularLocation>
    <subcellularLocation>
        <location evidence="1 9">Nucleus</location>
    </subcellularLocation>
</comment>
<reference evidence="13 14" key="2">
    <citation type="submission" date="2019-01" db="EMBL/GenBank/DDBJ databases">
        <title>The decoding of complex shrimp genome reveals the adaptation for benthos swimmer, frequently molting mechanism and breeding impact on genome.</title>
        <authorList>
            <person name="Sun Y."/>
            <person name="Gao Y."/>
            <person name="Yu Y."/>
        </authorList>
    </citation>
    <scope>NUCLEOTIDE SEQUENCE [LARGE SCALE GENOMIC DNA]</scope>
    <source>
        <tissue evidence="13">Muscle</tissue>
    </source>
</reference>
<dbReference type="STRING" id="6689.A0A3R7N2R5"/>
<dbReference type="GO" id="GO:0016020">
    <property type="term" value="C:membrane"/>
    <property type="evidence" value="ECO:0007669"/>
    <property type="project" value="UniProtKB-SubCell"/>
</dbReference>
<dbReference type="GO" id="GO:0030154">
    <property type="term" value="P:cell differentiation"/>
    <property type="evidence" value="ECO:0007669"/>
    <property type="project" value="TreeGrafter"/>
</dbReference>
<protein>
    <submittedName>
        <fullName evidence="13">Putative Friend leukemia integration 1 transcription factor-like</fullName>
    </submittedName>
</protein>
<evidence type="ECO:0000256" key="7">
    <source>
        <dbReference type="ARBA" id="ARBA00023136"/>
    </source>
</evidence>
<feature type="compositionally biased region" description="Polar residues" evidence="10">
    <location>
        <begin position="103"/>
        <end position="114"/>
    </location>
</feature>
<dbReference type="OrthoDB" id="10067219at2759"/>
<feature type="compositionally biased region" description="Pro residues" evidence="10">
    <location>
        <begin position="527"/>
        <end position="537"/>
    </location>
</feature>
<evidence type="ECO:0000256" key="9">
    <source>
        <dbReference type="RuleBase" id="RU004019"/>
    </source>
</evidence>
<sequence length="593" mass="67204">MPKLETRATGRPSIHDDKTGRSPRNKTPQSSSATGRSPRVTRSAKENQSPIRKNKQSRDDQSSDEGDLDEVDRSTSMYPDLSPFSSSTSGSPQAWNPDDNEGHTLNDTFYSTRSQFHHRSVQKSPDKGCLNRDRPVTPEQGAQGRRVIRGGGGELGDRDRIRARRGPAPLLILGFSFLFVFAVLRLKQSLDEVHELSEQKTYVKPIEEVYSEFKQDLKYFINKFSQEKKVWVQLIGQIESIMVKSPVQPAVLLVVVPEDARGTATCLIYTIAHLLNKAFDVDPYELLGPRSSRLYISVYKAPFCFYLDFYAFLFDPYELLGPRSSRLAAQGSGQIQLWQFLLELLSDPANAAVITWEGTAGEFKILDPDEVARRWGERKSKPNMNYDKLSRALRYYYDKNIMTKVHGKRYAYKFDFRGLDQVRQQQSAEAQRYPPDLSFLTGYSHLLGGTSPLAGGPLASPSARRRRRCSPRPRTGRRCLRRRRWPPPRRWPPRPRWPPPRRWPARRPSACTRRRCPRRSGRRPATPRSPPRPPAPCPTTRTPRELRAGVGGPGRLPGASDGRGRGGDGLVHVHLRARQSTGAPTRLTRARVS</sequence>
<dbReference type="GO" id="GO:0000981">
    <property type="term" value="F:DNA-binding transcription factor activity, RNA polymerase II-specific"/>
    <property type="evidence" value="ECO:0007669"/>
    <property type="project" value="TreeGrafter"/>
</dbReference>
<feature type="compositionally biased region" description="Low complexity" evidence="10">
    <location>
        <begin position="82"/>
        <end position="91"/>
    </location>
</feature>
<dbReference type="Gene3D" id="3.40.50.12190">
    <property type="match status" value="1"/>
</dbReference>